<evidence type="ECO:0000256" key="8">
    <source>
        <dbReference type="ARBA" id="ARBA00047469"/>
    </source>
</evidence>
<dbReference type="EMBL" id="LWLG01000002">
    <property type="protein sequence ID" value="OAQ21260.1"/>
    <property type="molecule type" value="Genomic_DNA"/>
</dbReference>
<dbReference type="SUPFAM" id="SSF50677">
    <property type="entry name" value="ValRS/IleRS/LeuRS editing domain"/>
    <property type="match status" value="1"/>
</dbReference>
<feature type="short sequence motif" description="'HIGH' region" evidence="9">
    <location>
        <begin position="42"/>
        <end position="52"/>
    </location>
</feature>
<keyword evidence="3 9" id="KW-0436">Ligase</keyword>
<evidence type="ECO:0000313" key="16">
    <source>
        <dbReference type="Proteomes" id="UP000078390"/>
    </source>
</evidence>
<evidence type="ECO:0000256" key="3">
    <source>
        <dbReference type="ARBA" id="ARBA00022598"/>
    </source>
</evidence>
<comment type="subcellular location">
    <subcellularLocation>
        <location evidence="9">Cytoplasm</location>
    </subcellularLocation>
</comment>
<name>A0A179D588_9BACT</name>
<keyword evidence="5 9" id="KW-0067">ATP-binding</keyword>
<dbReference type="GO" id="GO:0002161">
    <property type="term" value="F:aminoacyl-tRNA deacylase activity"/>
    <property type="evidence" value="ECO:0007669"/>
    <property type="project" value="InterPro"/>
</dbReference>
<evidence type="ECO:0000259" key="13">
    <source>
        <dbReference type="Pfam" id="PF08264"/>
    </source>
</evidence>
<comment type="catalytic activity">
    <reaction evidence="8 9">
        <text>tRNA(Leu) + L-leucine + ATP = L-leucyl-tRNA(Leu) + AMP + diphosphate</text>
        <dbReference type="Rhea" id="RHEA:11688"/>
        <dbReference type="Rhea" id="RHEA-COMP:9613"/>
        <dbReference type="Rhea" id="RHEA-COMP:9622"/>
        <dbReference type="ChEBI" id="CHEBI:30616"/>
        <dbReference type="ChEBI" id="CHEBI:33019"/>
        <dbReference type="ChEBI" id="CHEBI:57427"/>
        <dbReference type="ChEBI" id="CHEBI:78442"/>
        <dbReference type="ChEBI" id="CHEBI:78494"/>
        <dbReference type="ChEBI" id="CHEBI:456215"/>
        <dbReference type="EC" id="6.1.1.4"/>
    </reaction>
</comment>
<dbReference type="PATRIC" id="fig|999894.6.peg.484"/>
<dbReference type="Proteomes" id="UP000078390">
    <property type="component" value="Unassembled WGS sequence"/>
</dbReference>
<evidence type="ECO:0000259" key="12">
    <source>
        <dbReference type="Pfam" id="PF00133"/>
    </source>
</evidence>
<keyword evidence="4 9" id="KW-0547">Nucleotide-binding</keyword>
<evidence type="ECO:0000313" key="15">
    <source>
        <dbReference type="EMBL" id="OAQ21260.1"/>
    </source>
</evidence>
<dbReference type="SUPFAM" id="SSF52374">
    <property type="entry name" value="Nucleotidylyl transferase"/>
    <property type="match status" value="1"/>
</dbReference>
<dbReference type="InterPro" id="IPR009080">
    <property type="entry name" value="tRNAsynth_Ia_anticodon-bd"/>
</dbReference>
<keyword evidence="11" id="KW-0175">Coiled coil</keyword>
<dbReference type="InterPro" id="IPR025709">
    <property type="entry name" value="Leu_tRNA-synth_edit"/>
</dbReference>
<feature type="domain" description="Aminoacyl-tRNA synthetase class Ia" evidence="12">
    <location>
        <begin position="14"/>
        <end position="210"/>
    </location>
</feature>
<dbReference type="InterPro" id="IPR014729">
    <property type="entry name" value="Rossmann-like_a/b/a_fold"/>
</dbReference>
<dbReference type="Pfam" id="PF13603">
    <property type="entry name" value="tRNA-synt_1_2"/>
    <property type="match status" value="1"/>
</dbReference>
<feature type="domain" description="Leucyl-tRNA synthetase editing" evidence="14">
    <location>
        <begin position="222"/>
        <end position="408"/>
    </location>
</feature>
<dbReference type="InterPro" id="IPR002302">
    <property type="entry name" value="Leu-tRNA-ligase"/>
</dbReference>
<evidence type="ECO:0000256" key="10">
    <source>
        <dbReference type="RuleBase" id="RU363035"/>
    </source>
</evidence>
<organism evidence="15 16">
    <name type="scientific">Thermosulfurimonas dismutans</name>
    <dbReference type="NCBI Taxonomy" id="999894"/>
    <lineage>
        <taxon>Bacteria</taxon>
        <taxon>Pseudomonadati</taxon>
        <taxon>Thermodesulfobacteriota</taxon>
        <taxon>Thermodesulfobacteria</taxon>
        <taxon>Thermodesulfobacteriales</taxon>
        <taxon>Thermodesulfobacteriaceae</taxon>
        <taxon>Thermosulfurimonas</taxon>
    </lineage>
</organism>
<dbReference type="FunFam" id="3.40.50.620:FF:000003">
    <property type="entry name" value="Leucine--tRNA ligase"/>
    <property type="match status" value="1"/>
</dbReference>
<dbReference type="PANTHER" id="PTHR43740">
    <property type="entry name" value="LEUCYL-TRNA SYNTHETASE"/>
    <property type="match status" value="1"/>
</dbReference>
<dbReference type="SUPFAM" id="SSF47323">
    <property type="entry name" value="Anticodon-binding domain of a subclass of class I aminoacyl-tRNA synthetases"/>
    <property type="match status" value="1"/>
</dbReference>
<evidence type="ECO:0000256" key="11">
    <source>
        <dbReference type="SAM" id="Coils"/>
    </source>
</evidence>
<keyword evidence="7 9" id="KW-0030">Aminoacyl-tRNA synthetase</keyword>
<comment type="similarity">
    <text evidence="1 9 10">Belongs to the class-I aminoacyl-tRNA synthetase family.</text>
</comment>
<dbReference type="Pfam" id="PF00133">
    <property type="entry name" value="tRNA-synt_1"/>
    <property type="match status" value="3"/>
</dbReference>
<dbReference type="GO" id="GO:0005524">
    <property type="term" value="F:ATP binding"/>
    <property type="evidence" value="ECO:0007669"/>
    <property type="project" value="UniProtKB-UniRule"/>
</dbReference>
<evidence type="ECO:0000256" key="1">
    <source>
        <dbReference type="ARBA" id="ARBA00005594"/>
    </source>
</evidence>
<dbReference type="Gene3D" id="3.40.50.620">
    <property type="entry name" value="HUPs"/>
    <property type="match status" value="2"/>
</dbReference>
<dbReference type="EC" id="6.1.1.4" evidence="9"/>
<dbReference type="OrthoDB" id="9810365at2"/>
<evidence type="ECO:0000256" key="7">
    <source>
        <dbReference type="ARBA" id="ARBA00023146"/>
    </source>
</evidence>
<evidence type="ECO:0000256" key="4">
    <source>
        <dbReference type="ARBA" id="ARBA00022741"/>
    </source>
</evidence>
<feature type="domain" description="Aminoacyl-tRNA synthetase class Ia" evidence="12">
    <location>
        <begin position="421"/>
        <end position="577"/>
    </location>
</feature>
<dbReference type="FunFam" id="3.40.50.620:FF:000056">
    <property type="entry name" value="Leucine--tRNA ligase"/>
    <property type="match status" value="1"/>
</dbReference>
<feature type="short sequence motif" description="'KMSKS' region" evidence="9">
    <location>
        <begin position="615"/>
        <end position="619"/>
    </location>
</feature>
<gene>
    <name evidence="9" type="primary">leuS</name>
    <name evidence="15" type="ORF">TDIS_0480</name>
</gene>
<feature type="domain" description="Methionyl/Valyl/Leucyl/Isoleucyl-tRNA synthetase anticodon-binding" evidence="13">
    <location>
        <begin position="699"/>
        <end position="826"/>
    </location>
</feature>
<dbReference type="Gene3D" id="1.10.730.10">
    <property type="entry name" value="Isoleucyl-tRNA Synthetase, Domain 1"/>
    <property type="match status" value="1"/>
</dbReference>
<dbReference type="CDD" id="cd00812">
    <property type="entry name" value="LeuRS_core"/>
    <property type="match status" value="1"/>
</dbReference>
<dbReference type="InterPro" id="IPR013155">
    <property type="entry name" value="M/V/L/I-tRNA-synth_anticd-bd"/>
</dbReference>
<dbReference type="InterPro" id="IPR009008">
    <property type="entry name" value="Val/Leu/Ile-tRNA-synth_edit"/>
</dbReference>
<dbReference type="STRING" id="999894.TDIS_0480"/>
<accession>A0A179D588</accession>
<dbReference type="GO" id="GO:0004823">
    <property type="term" value="F:leucine-tRNA ligase activity"/>
    <property type="evidence" value="ECO:0007669"/>
    <property type="project" value="UniProtKB-UniRule"/>
</dbReference>
<evidence type="ECO:0000256" key="6">
    <source>
        <dbReference type="ARBA" id="ARBA00022917"/>
    </source>
</evidence>
<evidence type="ECO:0000256" key="5">
    <source>
        <dbReference type="ARBA" id="ARBA00022840"/>
    </source>
</evidence>
<dbReference type="PROSITE" id="PS00178">
    <property type="entry name" value="AA_TRNA_LIGASE_I"/>
    <property type="match status" value="1"/>
</dbReference>
<protein>
    <recommendedName>
        <fullName evidence="9">Leucine--tRNA ligase</fullName>
        <ecNumber evidence="9">6.1.1.4</ecNumber>
    </recommendedName>
    <alternativeName>
        <fullName evidence="9">Leucyl-tRNA synthetase</fullName>
        <shortName evidence="9">LeuRS</shortName>
    </alternativeName>
</protein>
<keyword evidence="2 9" id="KW-0963">Cytoplasm</keyword>
<comment type="caution">
    <text evidence="15">The sequence shown here is derived from an EMBL/GenBank/DDBJ whole genome shotgun (WGS) entry which is preliminary data.</text>
</comment>
<dbReference type="NCBIfam" id="TIGR00396">
    <property type="entry name" value="leuS_bact"/>
    <property type="match status" value="1"/>
</dbReference>
<dbReference type="Pfam" id="PF08264">
    <property type="entry name" value="Anticodon_1"/>
    <property type="match status" value="1"/>
</dbReference>
<dbReference type="InterPro" id="IPR002300">
    <property type="entry name" value="aa-tRNA-synth_Ia"/>
</dbReference>
<reference evidence="15 16" key="1">
    <citation type="submission" date="2016-04" db="EMBL/GenBank/DDBJ databases">
        <title>Genome analysis of Thermosulfurimonas dismutans, the first thermophilic sulfur-disproportionating bacterium of the phylum Thermodesulfobacteria.</title>
        <authorList>
            <person name="Mardanov A.V."/>
            <person name="Beletsky A.V."/>
            <person name="Kadnikov V.V."/>
            <person name="Slobodkin A.I."/>
            <person name="Ravin N.V."/>
        </authorList>
    </citation>
    <scope>NUCLEOTIDE SEQUENCE [LARGE SCALE GENOMIC DNA]</scope>
    <source>
        <strain evidence="15 16">S95</strain>
    </source>
</reference>
<feature type="coiled-coil region" evidence="11">
    <location>
        <begin position="275"/>
        <end position="302"/>
    </location>
</feature>
<feature type="domain" description="Aminoacyl-tRNA synthetase class Ia" evidence="12">
    <location>
        <begin position="614"/>
        <end position="655"/>
    </location>
</feature>
<dbReference type="RefSeq" id="WP_068668945.1">
    <property type="nucleotide sequence ID" value="NZ_LWLG01000002.1"/>
</dbReference>
<proteinExistence type="inferred from homology"/>
<evidence type="ECO:0000256" key="9">
    <source>
        <dbReference type="HAMAP-Rule" id="MF_00049"/>
    </source>
</evidence>
<dbReference type="GO" id="GO:0005829">
    <property type="term" value="C:cytosol"/>
    <property type="evidence" value="ECO:0007669"/>
    <property type="project" value="TreeGrafter"/>
</dbReference>
<evidence type="ECO:0000256" key="2">
    <source>
        <dbReference type="ARBA" id="ARBA00022490"/>
    </source>
</evidence>
<keyword evidence="16" id="KW-1185">Reference proteome</keyword>
<feature type="binding site" evidence="9">
    <location>
        <position position="618"/>
    </location>
    <ligand>
        <name>ATP</name>
        <dbReference type="ChEBI" id="CHEBI:30616"/>
    </ligand>
</feature>
<evidence type="ECO:0000259" key="14">
    <source>
        <dbReference type="Pfam" id="PF13603"/>
    </source>
</evidence>
<dbReference type="InterPro" id="IPR001412">
    <property type="entry name" value="aa-tRNA-synth_I_CS"/>
</dbReference>
<dbReference type="PANTHER" id="PTHR43740:SF2">
    <property type="entry name" value="LEUCINE--TRNA LIGASE, MITOCHONDRIAL"/>
    <property type="match status" value="1"/>
</dbReference>
<sequence length="863" mass="99705">MGEVYKPEEIEIKWQRIWEEKGVFRVKEDPDKPKYYVLEMFPYPSGRIHMGHVRNYTIGDVIARYKKMRGFNVLHPMGWDAFGLPAENAALKHGVHPADWTYDNIDYMRRQLRRLGFSYDWSREFATCDHEYYRHEQRFFIEMLERGLAYRKKTLVNWCPSCHTVLANEQVEDGACWRCGTEVVQREMEGWFFRITAYAEELLRDLEKLQGKWPEKVLVMQRNWIGKSEGAEIEFEVDGLPEKITVFTTRPDTLYGVTFVSLSPEHPLAERLAERAGIKEELLAFREKARRARREIEEGLAEKEGLFLEAYAIHPLTGEKVPIYAANFVLMEYGTGAVMAVPAHDQRDFEFARKYGLPIKVVINPEDAELDPETMEAAYEEPGVMVNSGPFTGLPSEEGKRAIVEHLEKIGVGRKKVSYRLRDWGVSRQRYWGCPIPVVYCERCGVVPEKLENLPVKLPLNAQIDEAGRSPLPKLESFLKTECPRCGGPARRETDTFDTFVESSWYFARFACPDAKEPLVSEKVHYWLPVDQYIGGIEHAILHLLYARFFTKVLRDLGYLHLDEPFEKLLTQGMVIKEPYKCPRHGWLYPEEVSESGTCLKEGCGERVIVGRPEKMSKSKCNVVDPDEMIKRYGADTVRLFMLFAAPPERDLEWSDQGIEGAFRFLKRLYHLVSEWSEKIREVEPYSGDGNDLPSELKALRRKTHQTIRKVTQDLEERLHFNTAIAAIMELVNHLEDTLKKASPEAPGFYEVLKETLRAIVLLLSPMTPHICEELWEKLGEKGLVAETEWPEWSEEVAREEEITVVVQVNGKVRDQLRVPAGTPEERVRELALSSSKVKRHLEGKTIRKVVFVPGRLINFVAN</sequence>
<keyword evidence="6 9" id="KW-0648">Protein biosynthesis</keyword>
<dbReference type="GO" id="GO:0006429">
    <property type="term" value="P:leucyl-tRNA aminoacylation"/>
    <property type="evidence" value="ECO:0007669"/>
    <property type="project" value="UniProtKB-UniRule"/>
</dbReference>
<dbReference type="AlphaFoldDB" id="A0A179D588"/>
<dbReference type="FunFam" id="1.10.730.10:FF:000011">
    <property type="entry name" value="Leucine--tRNA ligase chloroplastic/mitochondrial"/>
    <property type="match status" value="1"/>
</dbReference>
<dbReference type="CDD" id="cd07958">
    <property type="entry name" value="Anticodon_Ia_Leu_BEm"/>
    <property type="match status" value="1"/>
</dbReference>
<dbReference type="HAMAP" id="MF_00049_B">
    <property type="entry name" value="Leu_tRNA_synth_B"/>
    <property type="match status" value="1"/>
</dbReference>
<dbReference type="PRINTS" id="PR00985">
    <property type="entry name" value="TRNASYNTHLEU"/>
</dbReference>